<dbReference type="STRING" id="459525.SAMN04488137_3437"/>
<keyword evidence="1" id="KW-0597">Phosphoprotein</keyword>
<evidence type="ECO:0000256" key="1">
    <source>
        <dbReference type="ARBA" id="ARBA00022553"/>
    </source>
</evidence>
<dbReference type="PROSITE" id="PS50801">
    <property type="entry name" value="STAS"/>
    <property type="match status" value="1"/>
</dbReference>
<dbReference type="OrthoDB" id="2835068at2"/>
<feature type="domain" description="STAS" evidence="2">
    <location>
        <begin position="136"/>
        <end position="220"/>
    </location>
</feature>
<keyword evidence="4" id="KW-1185">Reference proteome</keyword>
<gene>
    <name evidence="3" type="ORF">SAMN04488137_3437</name>
</gene>
<accession>A0A1G9YH79</accession>
<dbReference type="PANTHER" id="PTHR33745">
    <property type="entry name" value="RSBT ANTAGONIST PROTEIN RSBS-RELATED"/>
    <property type="match status" value="1"/>
</dbReference>
<dbReference type="InterPro" id="IPR036513">
    <property type="entry name" value="STAS_dom_sf"/>
</dbReference>
<dbReference type="SUPFAM" id="SSF55785">
    <property type="entry name" value="PYP-like sensor domain (PAS domain)"/>
    <property type="match status" value="1"/>
</dbReference>
<dbReference type="Gene3D" id="3.30.750.24">
    <property type="entry name" value="STAS domain"/>
    <property type="match status" value="1"/>
</dbReference>
<evidence type="ECO:0000259" key="2">
    <source>
        <dbReference type="PROSITE" id="PS50801"/>
    </source>
</evidence>
<dbReference type="CDD" id="cd07041">
    <property type="entry name" value="STAS_RsbR_RsbS_like"/>
    <property type="match status" value="1"/>
</dbReference>
<dbReference type="Proteomes" id="UP000199544">
    <property type="component" value="Unassembled WGS sequence"/>
</dbReference>
<dbReference type="RefSeq" id="WP_090236221.1">
    <property type="nucleotide sequence ID" value="NZ_FNHW01000001.1"/>
</dbReference>
<dbReference type="InterPro" id="IPR035965">
    <property type="entry name" value="PAS-like_dom_sf"/>
</dbReference>
<dbReference type="InterPro" id="IPR051932">
    <property type="entry name" value="Bact_StressResp_Reg"/>
</dbReference>
<dbReference type="PANTHER" id="PTHR33745:SF3">
    <property type="entry name" value="RSBT CO-ANTAGONIST PROTEIN RSBRC"/>
    <property type="match status" value="1"/>
</dbReference>
<dbReference type="EMBL" id="FNHW01000001">
    <property type="protein sequence ID" value="SDN08528.1"/>
    <property type="molecule type" value="Genomic_DNA"/>
</dbReference>
<proteinExistence type="predicted"/>
<organism evidence="3 4">
    <name type="scientific">Fictibacillus solisalsi</name>
    <dbReference type="NCBI Taxonomy" id="459525"/>
    <lineage>
        <taxon>Bacteria</taxon>
        <taxon>Bacillati</taxon>
        <taxon>Bacillota</taxon>
        <taxon>Bacilli</taxon>
        <taxon>Bacillales</taxon>
        <taxon>Fictibacillaceae</taxon>
        <taxon>Fictibacillus</taxon>
    </lineage>
</organism>
<dbReference type="Gene3D" id="3.30.450.20">
    <property type="entry name" value="PAS domain"/>
    <property type="match status" value="1"/>
</dbReference>
<evidence type="ECO:0000313" key="4">
    <source>
        <dbReference type="Proteomes" id="UP000199544"/>
    </source>
</evidence>
<dbReference type="InterPro" id="IPR002645">
    <property type="entry name" value="STAS_dom"/>
</dbReference>
<sequence>MDQIGINISNADLLNSIGEVIIISDTEYRIVWLNKKAEEVMKNIYPLYGLNSIDEIIGKNMDFFHKSPKNQRFIMDKGIKDGHKARINIKSKIIADIIITPIQDNKELVGYTVMLMDMTTKDEEERRKDQLIQELSVPILHIWDKTIALPLYGDLTVLRGEHIISTVLQECVTKRLHYVMLDLSGVSGFDETVHYNLNRLSETLRLIGVKSIIVGITPDLALAIPELIDAPIFKDAHSGLKYIINLEKDNENA</sequence>
<dbReference type="AlphaFoldDB" id="A0A1G9YH79"/>
<dbReference type="SUPFAM" id="SSF52091">
    <property type="entry name" value="SpoIIaa-like"/>
    <property type="match status" value="1"/>
</dbReference>
<protein>
    <submittedName>
        <fullName evidence="3">Anti-anti-sigma regulatory factor (Antagonist of anti-sigma factor)</fullName>
    </submittedName>
</protein>
<dbReference type="Pfam" id="PF01740">
    <property type="entry name" value="STAS"/>
    <property type="match status" value="1"/>
</dbReference>
<name>A0A1G9YH79_9BACL</name>
<evidence type="ECO:0000313" key="3">
    <source>
        <dbReference type="EMBL" id="SDN08528.1"/>
    </source>
</evidence>
<reference evidence="4" key="1">
    <citation type="submission" date="2016-10" db="EMBL/GenBank/DDBJ databases">
        <authorList>
            <person name="Varghese N."/>
            <person name="Submissions S."/>
        </authorList>
    </citation>
    <scope>NUCLEOTIDE SEQUENCE [LARGE SCALE GENOMIC DNA]</scope>
    <source>
        <strain evidence="4">CGMCC 1.6854</strain>
    </source>
</reference>